<organism evidence="2 3">
    <name type="scientific">Thermosipho japonicus</name>
    <dbReference type="NCBI Taxonomy" id="90323"/>
    <lineage>
        <taxon>Bacteria</taxon>
        <taxon>Thermotogati</taxon>
        <taxon>Thermotogota</taxon>
        <taxon>Thermotogae</taxon>
        <taxon>Thermotogales</taxon>
        <taxon>Fervidobacteriaceae</taxon>
        <taxon>Thermosipho</taxon>
    </lineage>
</organism>
<dbReference type="RefSeq" id="WP_184618893.1">
    <property type="nucleotide sequence ID" value="NZ_JACHEX010000001.1"/>
</dbReference>
<protein>
    <submittedName>
        <fullName evidence="2">tRNA threonylcarbamoyl adenosine modification protein YeaZ</fullName>
    </submittedName>
</protein>
<keyword evidence="3" id="KW-1185">Reference proteome</keyword>
<dbReference type="NCBIfam" id="TIGR03725">
    <property type="entry name" value="T6A_YeaZ"/>
    <property type="match status" value="1"/>
</dbReference>
<dbReference type="Pfam" id="PF00814">
    <property type="entry name" value="TsaD"/>
    <property type="match status" value="1"/>
</dbReference>
<reference evidence="2 3" key="1">
    <citation type="submission" date="2020-08" db="EMBL/GenBank/DDBJ databases">
        <title>Genomic Encyclopedia of Type Strains, Phase IV (KMG-IV): sequencing the most valuable type-strain genomes for metagenomic binning, comparative biology and taxonomic classification.</title>
        <authorList>
            <person name="Goeker M."/>
        </authorList>
    </citation>
    <scope>NUCLEOTIDE SEQUENCE [LARGE SCALE GENOMIC DNA]</scope>
    <source>
        <strain evidence="2 3">DSM 13481</strain>
    </source>
</reference>
<dbReference type="EMBL" id="JACHEX010000001">
    <property type="protein sequence ID" value="MBB6062188.1"/>
    <property type="molecule type" value="Genomic_DNA"/>
</dbReference>
<accession>A0A841GRN5</accession>
<dbReference type="Proteomes" id="UP000555828">
    <property type="component" value="Unassembled WGS sequence"/>
</dbReference>
<gene>
    <name evidence="2" type="ORF">HNP65_000610</name>
</gene>
<feature type="domain" description="Gcp-like" evidence="1">
    <location>
        <begin position="33"/>
        <end position="144"/>
    </location>
</feature>
<dbReference type="Gene3D" id="3.30.420.40">
    <property type="match status" value="1"/>
</dbReference>
<evidence type="ECO:0000313" key="2">
    <source>
        <dbReference type="EMBL" id="MBB6062188.1"/>
    </source>
</evidence>
<proteinExistence type="predicted"/>
<name>A0A841GRN5_9BACT</name>
<dbReference type="InterPro" id="IPR022496">
    <property type="entry name" value="T6A_TsaB"/>
</dbReference>
<dbReference type="GO" id="GO:0002949">
    <property type="term" value="P:tRNA threonylcarbamoyladenosine modification"/>
    <property type="evidence" value="ECO:0007669"/>
    <property type="project" value="InterPro"/>
</dbReference>
<dbReference type="Gene3D" id="3.30.420.200">
    <property type="match status" value="1"/>
</dbReference>
<sequence length="216" mass="24180">MKILALDTSTSKIVVYYRDSEKIITQTYMGKDKHGRNLGVVMNNLKNLNINFEDIDVVGIGIGPGSLTGLRVGISFALGLSIDKKIVAIPSTKLIAANLMNSGKNIVITRKARQGYIYGAIYDEYLNTIVEPFVESIENFSKELEKMENFSVIGDGAEYFGGNLPEIYHYPEPSRLGYLVEKEVELGNFVEKVEPLYIQKSIAEINFEKKNQRKDG</sequence>
<dbReference type="InterPro" id="IPR000905">
    <property type="entry name" value="Gcp-like_dom"/>
</dbReference>
<evidence type="ECO:0000313" key="3">
    <source>
        <dbReference type="Proteomes" id="UP000555828"/>
    </source>
</evidence>
<comment type="caution">
    <text evidence="2">The sequence shown here is derived from an EMBL/GenBank/DDBJ whole genome shotgun (WGS) entry which is preliminary data.</text>
</comment>
<dbReference type="AlphaFoldDB" id="A0A841GRN5"/>
<dbReference type="SUPFAM" id="SSF53067">
    <property type="entry name" value="Actin-like ATPase domain"/>
    <property type="match status" value="2"/>
</dbReference>
<dbReference type="InterPro" id="IPR043129">
    <property type="entry name" value="ATPase_NBD"/>
</dbReference>
<evidence type="ECO:0000259" key="1">
    <source>
        <dbReference type="Pfam" id="PF00814"/>
    </source>
</evidence>